<sequence length="59" mass="6325">MEFVLGSAVRSLLFAFAVASSDLAVSVRPDPPHPQQADSGHGKQRHTRKRAVLISQSGI</sequence>
<protein>
    <submittedName>
        <fullName evidence="2">Uncharacterized protein</fullName>
    </submittedName>
</protein>
<proteinExistence type="predicted"/>
<dbReference type="AlphaFoldDB" id="U2ZAM1"/>
<reference evidence="2" key="1">
    <citation type="submission" date="2024-09" db="EMBL/GenBank/DDBJ databases">
        <title>Whole genome shotgun sequence of Pseudomonas alcaligenes NBRC 14159.</title>
        <authorList>
            <person name="Yoshida I."/>
            <person name="Hosoyama A."/>
            <person name="Tsuchikane K."/>
            <person name="Noguchi M."/>
            <person name="Hirakata S."/>
            <person name="Ando Y."/>
            <person name="Ohji S."/>
            <person name="Yamazoe A."/>
            <person name="Yamazaki S."/>
            <person name="Fujita N."/>
        </authorList>
    </citation>
    <scope>NUCLEOTIDE SEQUENCE</scope>
    <source>
        <strain evidence="2">NBRC 14159</strain>
    </source>
</reference>
<accession>U2ZAM1</accession>
<keyword evidence="3" id="KW-1185">Reference proteome</keyword>
<comment type="caution">
    <text evidence="2">The sequence shown here is derived from an EMBL/GenBank/DDBJ whole genome shotgun (WGS) entry which is preliminary data.</text>
</comment>
<evidence type="ECO:0000313" key="2">
    <source>
        <dbReference type="EMBL" id="GAD64761.1"/>
    </source>
</evidence>
<name>U2ZAM1_AQUA1</name>
<dbReference type="EMBL" id="BATI01000047">
    <property type="protein sequence ID" value="GAD64761.1"/>
    <property type="molecule type" value="Genomic_DNA"/>
</dbReference>
<evidence type="ECO:0000313" key="3">
    <source>
        <dbReference type="Proteomes" id="UP000016560"/>
    </source>
</evidence>
<organism evidence="2 3">
    <name type="scientific">Aquipseudomonas alcaligenes (strain ATCC 14909 / DSM 50342 / CCUG 1425 / JCM 20561 / NBRC 14159 / NCIMB 9945 / NCTC 10367 / 1577)</name>
    <name type="common">Pseudomonas alcaligenes</name>
    <dbReference type="NCBI Taxonomy" id="1215092"/>
    <lineage>
        <taxon>Bacteria</taxon>
        <taxon>Pseudomonadati</taxon>
        <taxon>Pseudomonadota</taxon>
        <taxon>Gammaproteobacteria</taxon>
        <taxon>Pseudomonadales</taxon>
        <taxon>Pseudomonadaceae</taxon>
        <taxon>Aquipseudomonas</taxon>
    </lineage>
</organism>
<feature type="compositionally biased region" description="Basic residues" evidence="1">
    <location>
        <begin position="42"/>
        <end position="51"/>
    </location>
</feature>
<gene>
    <name evidence="2" type="ORF">PA6_047_00080</name>
</gene>
<evidence type="ECO:0000256" key="1">
    <source>
        <dbReference type="SAM" id="MobiDB-lite"/>
    </source>
</evidence>
<feature type="region of interest" description="Disordered" evidence="1">
    <location>
        <begin position="27"/>
        <end position="59"/>
    </location>
</feature>
<dbReference type="Proteomes" id="UP000016560">
    <property type="component" value="Unassembled WGS sequence"/>
</dbReference>